<evidence type="ECO:0000256" key="5">
    <source>
        <dbReference type="ARBA" id="ARBA00013958"/>
    </source>
</evidence>
<evidence type="ECO:0000256" key="10">
    <source>
        <dbReference type="ARBA" id="ARBA00022801"/>
    </source>
</evidence>
<comment type="similarity">
    <text evidence="3">Belongs to the peptidase S1C family.</text>
</comment>
<dbReference type="SMART" id="SM00228">
    <property type="entry name" value="PDZ"/>
    <property type="match status" value="2"/>
</dbReference>
<dbReference type="PANTHER" id="PTHR22939:SF130">
    <property type="entry name" value="PERIPLASMIC SERINE ENDOPROTEASE DEGP-LIKE-RELATED"/>
    <property type="match status" value="1"/>
</dbReference>
<feature type="domain" description="PDZ" evidence="18">
    <location>
        <begin position="249"/>
        <end position="331"/>
    </location>
</feature>
<dbReference type="PRINTS" id="PR00834">
    <property type="entry name" value="PROTEASES2C"/>
</dbReference>
<accession>A0A6V8LX51</accession>
<feature type="binding site" evidence="15">
    <location>
        <position position="107"/>
    </location>
    <ligand>
        <name>substrate</name>
    </ligand>
</feature>
<dbReference type="Pfam" id="PF13180">
    <property type="entry name" value="PDZ_2"/>
    <property type="match status" value="2"/>
</dbReference>
<dbReference type="EC" id="3.4.21.107" evidence="4"/>
<evidence type="ECO:0000256" key="1">
    <source>
        <dbReference type="ARBA" id="ARBA00001772"/>
    </source>
</evidence>
<name>A0A6V8LX51_9BACT</name>
<keyword evidence="12" id="KW-0346">Stress response</keyword>
<reference evidence="19 20" key="1">
    <citation type="submission" date="2020-04" db="EMBL/GenBank/DDBJ databases">
        <authorList>
            <consortium name="Desulfovibrio sp. FSS-1 genome sequencing consortium"/>
            <person name="Shimoshige H."/>
            <person name="Kobayashi H."/>
            <person name="Maekawa T."/>
        </authorList>
    </citation>
    <scope>NUCLEOTIDE SEQUENCE [LARGE SCALE GENOMIC DNA]</scope>
    <source>
        <strain evidence="19 20">SIID29052-01</strain>
    </source>
</reference>
<evidence type="ECO:0000256" key="4">
    <source>
        <dbReference type="ARBA" id="ARBA00013035"/>
    </source>
</evidence>
<dbReference type="AlphaFoldDB" id="A0A6V8LX51"/>
<evidence type="ECO:0000256" key="12">
    <source>
        <dbReference type="ARBA" id="ARBA00023016"/>
    </source>
</evidence>
<feature type="binding site" evidence="15">
    <location>
        <begin position="210"/>
        <end position="212"/>
    </location>
    <ligand>
        <name>substrate</name>
    </ligand>
</feature>
<evidence type="ECO:0000256" key="13">
    <source>
        <dbReference type="ARBA" id="ARBA00032850"/>
    </source>
</evidence>
<keyword evidence="11" id="KW-0720">Serine protease</keyword>
<dbReference type="Proteomes" id="UP000494245">
    <property type="component" value="Unassembled WGS sequence"/>
</dbReference>
<feature type="binding site" evidence="15">
    <location>
        <position position="138"/>
    </location>
    <ligand>
        <name>substrate</name>
    </ligand>
</feature>
<evidence type="ECO:0000256" key="8">
    <source>
        <dbReference type="ARBA" id="ARBA00022737"/>
    </source>
</evidence>
<feature type="active site" description="Charge relay system" evidence="14">
    <location>
        <position position="107"/>
    </location>
</feature>
<evidence type="ECO:0000256" key="9">
    <source>
        <dbReference type="ARBA" id="ARBA00022764"/>
    </source>
</evidence>
<proteinExistence type="inferred from homology"/>
<dbReference type="InterPro" id="IPR001940">
    <property type="entry name" value="Peptidase_S1C"/>
</dbReference>
<feature type="domain" description="PDZ" evidence="18">
    <location>
        <begin position="360"/>
        <end position="457"/>
    </location>
</feature>
<evidence type="ECO:0000256" key="3">
    <source>
        <dbReference type="ARBA" id="ARBA00010541"/>
    </source>
</evidence>
<evidence type="ECO:0000256" key="2">
    <source>
        <dbReference type="ARBA" id="ARBA00004418"/>
    </source>
</evidence>
<feature type="binding site" evidence="15">
    <location>
        <begin position="228"/>
        <end position="232"/>
    </location>
    <ligand>
        <name>substrate</name>
    </ligand>
</feature>
<feature type="region of interest" description="Disordered" evidence="16">
    <location>
        <begin position="353"/>
        <end position="375"/>
    </location>
</feature>
<feature type="signal peptide" evidence="17">
    <location>
        <begin position="1"/>
        <end position="24"/>
    </location>
</feature>
<dbReference type="InterPro" id="IPR001478">
    <property type="entry name" value="PDZ"/>
</dbReference>
<gene>
    <name evidence="19" type="primary">degP_2</name>
    <name evidence="19" type="ORF">NNJEOMEG_03334</name>
</gene>
<dbReference type="Gene3D" id="2.30.42.10">
    <property type="match status" value="2"/>
</dbReference>
<evidence type="ECO:0000256" key="15">
    <source>
        <dbReference type="PIRSR" id="PIRSR611782-2"/>
    </source>
</evidence>
<keyword evidence="9" id="KW-0574">Periplasm</keyword>
<reference evidence="19 20" key="2">
    <citation type="submission" date="2020-05" db="EMBL/GenBank/DDBJ databases">
        <title>Draft genome sequence of Desulfovibrio sp. strainFSS-1.</title>
        <authorList>
            <person name="Shimoshige H."/>
            <person name="Kobayashi H."/>
            <person name="Maekawa T."/>
        </authorList>
    </citation>
    <scope>NUCLEOTIDE SEQUENCE [LARGE SCALE GENOMIC DNA]</scope>
    <source>
        <strain evidence="19 20">SIID29052-01</strain>
    </source>
</reference>
<feature type="active site" description="Charge relay system" evidence="14">
    <location>
        <position position="212"/>
    </location>
</feature>
<evidence type="ECO:0000256" key="17">
    <source>
        <dbReference type="SAM" id="SignalP"/>
    </source>
</evidence>
<dbReference type="SUPFAM" id="SSF50156">
    <property type="entry name" value="PDZ domain-like"/>
    <property type="match status" value="2"/>
</dbReference>
<dbReference type="PANTHER" id="PTHR22939">
    <property type="entry name" value="SERINE PROTEASE FAMILY S1C HTRA-RELATED"/>
    <property type="match status" value="1"/>
</dbReference>
<dbReference type="InterPro" id="IPR011782">
    <property type="entry name" value="Pept_S1C_Do"/>
</dbReference>
<keyword evidence="20" id="KW-1185">Reference proteome</keyword>
<dbReference type="Gene3D" id="2.40.10.120">
    <property type="match status" value="1"/>
</dbReference>
<comment type="catalytic activity">
    <reaction evidence="1">
        <text>Acts on substrates that are at least partially unfolded. The cleavage site P1 residue is normally between a pair of hydrophobic residues, such as Val-|-Val.</text>
        <dbReference type="EC" id="3.4.21.107"/>
    </reaction>
</comment>
<evidence type="ECO:0000256" key="14">
    <source>
        <dbReference type="PIRSR" id="PIRSR611782-1"/>
    </source>
</evidence>
<evidence type="ECO:0000256" key="6">
    <source>
        <dbReference type="ARBA" id="ARBA00022670"/>
    </source>
</evidence>
<evidence type="ECO:0000256" key="7">
    <source>
        <dbReference type="ARBA" id="ARBA00022729"/>
    </source>
</evidence>
<dbReference type="EMBL" id="BLTE01000017">
    <property type="protein sequence ID" value="GFK95470.1"/>
    <property type="molecule type" value="Genomic_DNA"/>
</dbReference>
<evidence type="ECO:0000256" key="16">
    <source>
        <dbReference type="SAM" id="MobiDB-lite"/>
    </source>
</evidence>
<dbReference type="CDD" id="cd10839">
    <property type="entry name" value="cpPDZ1_DegP-like"/>
    <property type="match status" value="1"/>
</dbReference>
<keyword evidence="10 19" id="KW-0378">Hydrolase</keyword>
<protein>
    <recommendedName>
        <fullName evidence="5">Probable periplasmic serine endoprotease DegP-like</fullName>
        <ecNumber evidence="4">3.4.21.107</ecNumber>
    </recommendedName>
    <alternativeName>
        <fullName evidence="13">Protease Do</fullName>
    </alternativeName>
</protein>
<dbReference type="PROSITE" id="PS50106">
    <property type="entry name" value="PDZ"/>
    <property type="match status" value="2"/>
</dbReference>
<dbReference type="SUPFAM" id="SSF50494">
    <property type="entry name" value="Trypsin-like serine proteases"/>
    <property type="match status" value="1"/>
</dbReference>
<evidence type="ECO:0000313" key="20">
    <source>
        <dbReference type="Proteomes" id="UP000494245"/>
    </source>
</evidence>
<evidence type="ECO:0000256" key="11">
    <source>
        <dbReference type="ARBA" id="ARBA00022825"/>
    </source>
</evidence>
<comment type="caution">
    <text evidence="19">The sequence shown here is derived from an EMBL/GenBank/DDBJ whole genome shotgun (WGS) entry which is preliminary data.</text>
</comment>
<feature type="active site" description="Charge relay system" evidence="14">
    <location>
        <position position="138"/>
    </location>
</feature>
<feature type="chain" id="PRO_5038710643" description="Probable periplasmic serine endoprotease DegP-like" evidence="17">
    <location>
        <begin position="25"/>
        <end position="471"/>
    </location>
</feature>
<dbReference type="GO" id="GO:0006508">
    <property type="term" value="P:proteolysis"/>
    <property type="evidence" value="ECO:0007669"/>
    <property type="project" value="UniProtKB-KW"/>
</dbReference>
<comment type="subcellular location">
    <subcellularLocation>
        <location evidence="2">Periplasm</location>
    </subcellularLocation>
</comment>
<dbReference type="RefSeq" id="WP_173086501.1">
    <property type="nucleotide sequence ID" value="NZ_BLTE01000017.1"/>
</dbReference>
<evidence type="ECO:0000313" key="19">
    <source>
        <dbReference type="EMBL" id="GFK95470.1"/>
    </source>
</evidence>
<keyword evidence="7 17" id="KW-0732">Signal</keyword>
<dbReference type="InterPro" id="IPR036034">
    <property type="entry name" value="PDZ_sf"/>
</dbReference>
<dbReference type="Pfam" id="PF13365">
    <property type="entry name" value="Trypsin_2"/>
    <property type="match status" value="1"/>
</dbReference>
<sequence>MPRALRAALAGLALVLALPLAPFAAALPDFADLAEKAGPAVVNLSTTRTVKTQDRMREFFKNHPKGFEQFFDQFERFFKEDGPTSRQRSMGSGFIISKDGLIVTNNHVVEDADEIKVHLRGKDKPLTAKIVGRDPELDLALVKIDNGSDLPFLAFGDSDALRVGAWVMAIGNPFGLQNTVTAGIVSAKGRAIGAGPFDNFIQTDASINPGNSGGPLLDLEGRVVGINTAIVASGQGIGFAIPASMAKAAIEDLKEQQPVKRGWLGVSIQDVDENTAKALALDEPRGALVTTVMEGEPAAKAGVQVGDVILSVNGRPIKDTNGLLQAVSAIRPGGKAELNVWRKGKDVRLSAVTGQRDPSRVALAKPDEEPKPVRTSLGLSLRPLTPEESGRLGITPGAGLGVTEVEQGSPADEAGLRPGDVILEANQTPVNSVAAFNAVLEGDAKAKGVILLLVKRDKQTLFKPVPLAEKQ</sequence>
<keyword evidence="6 19" id="KW-0645">Protease</keyword>
<dbReference type="InterPro" id="IPR009003">
    <property type="entry name" value="Peptidase_S1_PA"/>
</dbReference>
<evidence type="ECO:0000259" key="18">
    <source>
        <dbReference type="PROSITE" id="PS50106"/>
    </source>
</evidence>
<dbReference type="GO" id="GO:0004252">
    <property type="term" value="F:serine-type endopeptidase activity"/>
    <property type="evidence" value="ECO:0007669"/>
    <property type="project" value="InterPro"/>
</dbReference>
<keyword evidence="8" id="KW-0677">Repeat</keyword>
<organism evidence="19 20">
    <name type="scientific">Fundidesulfovibrio magnetotacticus</name>
    <dbReference type="NCBI Taxonomy" id="2730080"/>
    <lineage>
        <taxon>Bacteria</taxon>
        <taxon>Pseudomonadati</taxon>
        <taxon>Thermodesulfobacteriota</taxon>
        <taxon>Desulfovibrionia</taxon>
        <taxon>Desulfovibrionales</taxon>
        <taxon>Desulfovibrionaceae</taxon>
        <taxon>Fundidesulfovibrio</taxon>
    </lineage>
</organism>
<dbReference type="NCBIfam" id="TIGR02037">
    <property type="entry name" value="degP_htrA_DO"/>
    <property type="match status" value="1"/>
</dbReference>